<organism evidence="2 3">
    <name type="scientific">Heracleum sosnowskyi</name>
    <dbReference type="NCBI Taxonomy" id="360622"/>
    <lineage>
        <taxon>Eukaryota</taxon>
        <taxon>Viridiplantae</taxon>
        <taxon>Streptophyta</taxon>
        <taxon>Embryophyta</taxon>
        <taxon>Tracheophyta</taxon>
        <taxon>Spermatophyta</taxon>
        <taxon>Magnoliopsida</taxon>
        <taxon>eudicotyledons</taxon>
        <taxon>Gunneridae</taxon>
        <taxon>Pentapetalae</taxon>
        <taxon>asterids</taxon>
        <taxon>campanulids</taxon>
        <taxon>Apiales</taxon>
        <taxon>Apiaceae</taxon>
        <taxon>Apioideae</taxon>
        <taxon>apioid superclade</taxon>
        <taxon>Tordylieae</taxon>
        <taxon>Tordyliinae</taxon>
        <taxon>Heracleum</taxon>
    </lineage>
</organism>
<gene>
    <name evidence="2" type="ORF">POM88_038491</name>
</gene>
<dbReference type="AlphaFoldDB" id="A0AAD8H8L4"/>
<feature type="region of interest" description="Disordered" evidence="1">
    <location>
        <begin position="1"/>
        <end position="21"/>
    </location>
</feature>
<proteinExistence type="predicted"/>
<protein>
    <submittedName>
        <fullName evidence="2">Uncharacterized protein</fullName>
    </submittedName>
</protein>
<evidence type="ECO:0000313" key="2">
    <source>
        <dbReference type="EMBL" id="KAK1362930.1"/>
    </source>
</evidence>
<feature type="compositionally biased region" description="Polar residues" evidence="1">
    <location>
        <begin position="1"/>
        <end position="16"/>
    </location>
</feature>
<feature type="region of interest" description="Disordered" evidence="1">
    <location>
        <begin position="101"/>
        <end position="152"/>
    </location>
</feature>
<feature type="compositionally biased region" description="Polar residues" evidence="1">
    <location>
        <begin position="101"/>
        <end position="110"/>
    </location>
</feature>
<sequence>MVEINSNNRQNRSSPFFSEAFQGVPQGSQRGCINFDKASKNISGADGNKQDNQMVISGDRKQEFISMGRMKLNMMAMKFQKAGEIPAKLLIIQAKKVSQNVRQSKFNPASLSREVDGDKSTSTHISVPPPYTSSTVSETNPIWDCLPNGSDT</sequence>
<accession>A0AAD8H8L4</accession>
<comment type="caution">
    <text evidence="2">The sequence shown here is derived from an EMBL/GenBank/DDBJ whole genome shotgun (WGS) entry which is preliminary data.</text>
</comment>
<evidence type="ECO:0000256" key="1">
    <source>
        <dbReference type="SAM" id="MobiDB-lite"/>
    </source>
</evidence>
<dbReference type="EMBL" id="JAUIZM010000009">
    <property type="protein sequence ID" value="KAK1362930.1"/>
    <property type="molecule type" value="Genomic_DNA"/>
</dbReference>
<dbReference type="Proteomes" id="UP001237642">
    <property type="component" value="Unassembled WGS sequence"/>
</dbReference>
<reference evidence="2" key="2">
    <citation type="submission" date="2023-05" db="EMBL/GenBank/DDBJ databases">
        <authorList>
            <person name="Schelkunov M.I."/>
        </authorList>
    </citation>
    <scope>NUCLEOTIDE SEQUENCE</scope>
    <source>
        <strain evidence="2">Hsosn_3</strain>
        <tissue evidence="2">Leaf</tissue>
    </source>
</reference>
<evidence type="ECO:0000313" key="3">
    <source>
        <dbReference type="Proteomes" id="UP001237642"/>
    </source>
</evidence>
<name>A0AAD8H8L4_9APIA</name>
<keyword evidence="3" id="KW-1185">Reference proteome</keyword>
<reference evidence="2" key="1">
    <citation type="submission" date="2023-02" db="EMBL/GenBank/DDBJ databases">
        <title>Genome of toxic invasive species Heracleum sosnowskyi carries increased number of genes despite the absence of recent whole-genome duplications.</title>
        <authorList>
            <person name="Schelkunov M."/>
            <person name="Shtratnikova V."/>
            <person name="Makarenko M."/>
            <person name="Klepikova A."/>
            <person name="Omelchenko D."/>
            <person name="Novikova G."/>
            <person name="Obukhova E."/>
            <person name="Bogdanov V."/>
            <person name="Penin A."/>
            <person name="Logacheva M."/>
        </authorList>
    </citation>
    <scope>NUCLEOTIDE SEQUENCE</scope>
    <source>
        <strain evidence="2">Hsosn_3</strain>
        <tissue evidence="2">Leaf</tissue>
    </source>
</reference>